<keyword evidence="1" id="KW-0547">Nucleotide-binding</keyword>
<protein>
    <submittedName>
        <fullName evidence="1">ATP-dependent DNA helicase PIF1</fullName>
    </submittedName>
</protein>
<keyword evidence="1" id="KW-0378">Hydrolase</keyword>
<keyword evidence="2" id="KW-1185">Reference proteome</keyword>
<accession>A0A1Q9EWU8</accession>
<gene>
    <name evidence="1" type="primary">Pif1</name>
    <name evidence="1" type="ORF">AK812_SmicGene4312</name>
</gene>
<comment type="caution">
    <text evidence="1">The sequence shown here is derived from an EMBL/GenBank/DDBJ whole genome shotgun (WGS) entry which is preliminary data.</text>
</comment>
<dbReference type="SUPFAM" id="SSF52540">
    <property type="entry name" value="P-loop containing nucleoside triphosphate hydrolases"/>
    <property type="match status" value="2"/>
</dbReference>
<dbReference type="InterPro" id="IPR027417">
    <property type="entry name" value="P-loop_NTPase"/>
</dbReference>
<keyword evidence="1" id="KW-0067">ATP-binding</keyword>
<dbReference type="PANTHER" id="PTHR47642">
    <property type="entry name" value="ATP-DEPENDENT DNA HELICASE"/>
    <property type="match status" value="1"/>
</dbReference>
<name>A0A1Q9EWU8_SYMMI</name>
<proteinExistence type="predicted"/>
<dbReference type="Pfam" id="PF13604">
    <property type="entry name" value="AAA_30"/>
    <property type="match status" value="1"/>
</dbReference>
<dbReference type="EMBL" id="LSRX01000053">
    <property type="protein sequence ID" value="OLQ11862.1"/>
    <property type="molecule type" value="Genomic_DNA"/>
</dbReference>
<keyword evidence="1" id="KW-0347">Helicase</keyword>
<sequence>MPSICRGFSTALPCCFSAAQPGTPAWGNAAKGNKCVFCNEEWMEATCRTPYGRRNITRSLKAFRAHYEERSFVYNTAMMRVPDEWRDTFHEVALQGRRGPARRPRKHTPVETQATAATEEWGQHLANRKRAFKHLRSKEVTAYKKRRTADRSRAAKKFFLDNDLPAPHPSDVAHNDCGLPAPTTSDRAKFVELWCKLGSWGICEKCRSLQPRPLEPIDSRRVAKATITAKTCKQCRGKHWVPQPSEIPQPLRKLNKKLIEALRPLDVDVGPHKQAGNGYRIHSAMVRFSWSELGVQAKIRELRKRRQREKAQAAYDYLMTEESESSYRDFVKKHNRFLRKFPEATDADRRRPLQFIETVGLECALWPSLYWCTEMCETTERATDSRRLAAAAAAGRNEALSDDEDDDQEGRERHSIKRSFMRKVLSPIIGYGQDFELLQFVYDLTMWSRIGGGKNACAGLPLRLVLKGETFSPLYWKTKHQALIDMQRQCGFPALFKTMAPWEYSFPYHVFVLDEMEKGGHGRMQLAGLETLHTAHVFTELNRGLYSGLNKTAAQDGWKDHILASTAAEQGNKTVVNYFQRLEFQDGKRKLPTQDYHGSGRVHVHSLDYLQNVEEIGLEHKMSATVPDAEEQPTLRGYMLGRPHGRSDSGWPVEGGESRYDGEDKIVRLHHTEEDKASGHRAFFPETLEVTKCHQDVLHGNGQGLLLKYVATYTPKFSDSFAREWLNDEASAFSVARRVLFDYQPAEPEMWLYLCAQQMPPCRYGGTMVPLIVPWPSMETPPQVVKAYEDSEWRREDMSLLEFCRKTNKDGRIAQWVVKLHKAAGDVQPADDEATKLRKLHDFANSCPMSGEKLVACDMLSIFNDRWFGQWLALRQPFRCLGDLMLPEVQEKVPPQYVHFANAVLQCPEFWQDEERIRVDLEREAMGNAKIQTFLAKVLAQRALMEKFLSGELAKEDADGTQEALREVGLLPEEEDPMFKDVRFNERQERLEKGICKLLDRAKAAREAPNDAEYDHIVEEAKKQNRPQAVTGPPGTGKTTVVDKCVRRCLRQGGRVLYALPTAQQASRVRSRHPEADVDTCAGAFFLYKDSVEVMDCLTQYDMIAVDEISQLSQKDFERIIQMWEAADRVPVLVFAGDFWQLPGVQPTKATDSPKWHMVHQIELHEMWRCKDETLRQKLVALRTAMPTKELLKRICLRHKAWSGHRTPTAWDIQQLYRKVPHTTIATCTKKRAAHVNDLSIWVLFTTQRKRQLANLQVDWESNADNYDEENNVIAGRPPVPLTMKVYKNLRVHLTRNVDKSSDFVNGMEATVKSYDPNSRCLHVLTKTGRNLAVYPITDWVEGCGYVTAYPVRPGYASTVHKLQGAELEHITVWLDIPFMRAAGYVALSRVQRDTDYLLGGIVTRRAINVWLGLRAGRHGPSLSQSASWVASSSYYQVPPQTFDSPIRQERACVHVLNDRHAGCY</sequence>
<reference evidence="1 2" key="1">
    <citation type="submission" date="2016-02" db="EMBL/GenBank/DDBJ databases">
        <title>Genome analysis of coral dinoflagellate symbionts highlights evolutionary adaptations to a symbiotic lifestyle.</title>
        <authorList>
            <person name="Aranda M."/>
            <person name="Li Y."/>
            <person name="Liew Y.J."/>
            <person name="Baumgarten S."/>
            <person name="Simakov O."/>
            <person name="Wilson M."/>
            <person name="Piel J."/>
            <person name="Ashoor H."/>
            <person name="Bougouffa S."/>
            <person name="Bajic V.B."/>
            <person name="Ryu T."/>
            <person name="Ravasi T."/>
            <person name="Bayer T."/>
            <person name="Micklem G."/>
            <person name="Kim H."/>
            <person name="Bhak J."/>
            <person name="Lajeunesse T.C."/>
            <person name="Voolstra C.R."/>
        </authorList>
    </citation>
    <scope>NUCLEOTIDE SEQUENCE [LARGE SCALE GENOMIC DNA]</scope>
    <source>
        <strain evidence="1 2">CCMP2467</strain>
    </source>
</reference>
<organism evidence="1 2">
    <name type="scientific">Symbiodinium microadriaticum</name>
    <name type="common">Dinoflagellate</name>
    <name type="synonym">Zooxanthella microadriatica</name>
    <dbReference type="NCBI Taxonomy" id="2951"/>
    <lineage>
        <taxon>Eukaryota</taxon>
        <taxon>Sar</taxon>
        <taxon>Alveolata</taxon>
        <taxon>Dinophyceae</taxon>
        <taxon>Suessiales</taxon>
        <taxon>Symbiodiniaceae</taxon>
        <taxon>Symbiodinium</taxon>
    </lineage>
</organism>
<dbReference type="InterPro" id="IPR051055">
    <property type="entry name" value="PIF1_helicase"/>
</dbReference>
<evidence type="ECO:0000313" key="1">
    <source>
        <dbReference type="EMBL" id="OLQ11862.1"/>
    </source>
</evidence>
<dbReference type="GO" id="GO:0004386">
    <property type="term" value="F:helicase activity"/>
    <property type="evidence" value="ECO:0007669"/>
    <property type="project" value="UniProtKB-KW"/>
</dbReference>
<dbReference type="CDD" id="cd18809">
    <property type="entry name" value="SF1_C_RecD"/>
    <property type="match status" value="1"/>
</dbReference>
<evidence type="ECO:0000313" key="2">
    <source>
        <dbReference type="Proteomes" id="UP000186817"/>
    </source>
</evidence>
<dbReference type="Gene3D" id="3.40.50.300">
    <property type="entry name" value="P-loop containing nucleotide triphosphate hydrolases"/>
    <property type="match status" value="1"/>
</dbReference>
<dbReference type="Proteomes" id="UP000186817">
    <property type="component" value="Unassembled WGS sequence"/>
</dbReference>
<dbReference type="OrthoDB" id="428329at2759"/>